<dbReference type="Gene3D" id="3.40.50.300">
    <property type="entry name" value="P-loop containing nucleotide triphosphate hydrolases"/>
    <property type="match status" value="1"/>
</dbReference>
<dbReference type="SUPFAM" id="SSF52540">
    <property type="entry name" value="P-loop containing nucleoside triphosphate hydrolases"/>
    <property type="match status" value="1"/>
</dbReference>
<evidence type="ECO:0008006" key="3">
    <source>
        <dbReference type="Google" id="ProtNLM"/>
    </source>
</evidence>
<sequence length="452" mass="52721">MFNFLKKSKKIKLPQLEQLNKNYDIIVHIGAPKTGSSAIQKYLLENRTILENFGFYYPEHGVDENGISGGQSILGKKLIDNEFDTAKAILETYLKEAKQKQCTLLISAESLFNRAPQLKEMAGDHRCKIISFFRDPIESIYSNYNQGIKRHFATARLETFCQNLIDKPADFYTGETLEKWVSIFGKNHLTVLGYDLEVFKDIPIQNLFLSTLGIDEDTQKKYFKINNTSVNNSYCLAALELKRMLNFILDQNQKRLNNEIDWFLQGISDKSTKPKYKLAERISEQTYLRLTEKFIMSNQKIQNEYLTTINPNFLKTTNTENRKTINQKELFLEISAILEKLERQKPQIYNYICKEISKKITRLNDYEVLKLAEMLNYDINQLPNKEIWFNPNQLKKMPNAQTVDFLRDIAYQCYYRGDLENAQILIEKAREIRPNGPTIVNLSEKIKSELNG</sequence>
<accession>A0ABN6CUS5</accession>
<evidence type="ECO:0000313" key="1">
    <source>
        <dbReference type="EMBL" id="BCN92755.1"/>
    </source>
</evidence>
<dbReference type="EMBL" id="AP024202">
    <property type="protein sequence ID" value="BCN92755.1"/>
    <property type="molecule type" value="Genomic_DNA"/>
</dbReference>
<dbReference type="RefSeq" id="WP_237262939.1">
    <property type="nucleotide sequence ID" value="NZ_AP024202.1"/>
</dbReference>
<evidence type="ECO:0000313" key="2">
    <source>
        <dbReference type="Proteomes" id="UP001054820"/>
    </source>
</evidence>
<keyword evidence="2" id="KW-1185">Reference proteome</keyword>
<gene>
    <name evidence="1" type="ORF">THMIRHAM_05400</name>
</gene>
<reference evidence="1" key="1">
    <citation type="journal article" date="2022" name="Arch. Microbiol.">
        <title>Thiomicrorhabdus immobilis sp. nov., a mesophilic sulfur-oxidizing bacterium isolated from sediment of a brackish lake in northern Japan.</title>
        <authorList>
            <person name="Kojima H."/>
            <person name="Mochizuki J."/>
            <person name="Kanda M."/>
            <person name="Watanabe T."/>
            <person name="Fukui M."/>
        </authorList>
    </citation>
    <scope>NUCLEOTIDE SEQUENCE</scope>
    <source>
        <strain evidence="1">Am19</strain>
    </source>
</reference>
<dbReference type="Proteomes" id="UP001054820">
    <property type="component" value="Chromosome"/>
</dbReference>
<name>A0ABN6CUS5_9GAMM</name>
<dbReference type="InterPro" id="IPR027417">
    <property type="entry name" value="P-loop_NTPase"/>
</dbReference>
<proteinExistence type="predicted"/>
<organism evidence="1 2">
    <name type="scientific">Thiomicrorhabdus immobilis</name>
    <dbReference type="NCBI Taxonomy" id="2791037"/>
    <lineage>
        <taxon>Bacteria</taxon>
        <taxon>Pseudomonadati</taxon>
        <taxon>Pseudomonadota</taxon>
        <taxon>Gammaproteobacteria</taxon>
        <taxon>Thiotrichales</taxon>
        <taxon>Piscirickettsiaceae</taxon>
        <taxon>Thiomicrorhabdus</taxon>
    </lineage>
</organism>
<protein>
    <recommendedName>
        <fullName evidence="3">Sulfotransferase domain-containing protein</fullName>
    </recommendedName>
</protein>